<dbReference type="AlphaFoldDB" id="A0A917EQ56"/>
<reference evidence="1" key="2">
    <citation type="submission" date="2020-09" db="EMBL/GenBank/DDBJ databases">
        <authorList>
            <person name="Sun Q."/>
            <person name="Zhou Y."/>
        </authorList>
    </citation>
    <scope>NUCLEOTIDE SEQUENCE</scope>
    <source>
        <strain evidence="1">CGMCC 1.12698</strain>
    </source>
</reference>
<organism evidence="1 2">
    <name type="scientific">Priestia taiwanensis</name>
    <dbReference type="NCBI Taxonomy" id="1347902"/>
    <lineage>
        <taxon>Bacteria</taxon>
        <taxon>Bacillati</taxon>
        <taxon>Bacillota</taxon>
        <taxon>Bacilli</taxon>
        <taxon>Bacillales</taxon>
        <taxon>Bacillaceae</taxon>
        <taxon>Priestia</taxon>
    </lineage>
</organism>
<comment type="caution">
    <text evidence="1">The sequence shown here is derived from an EMBL/GenBank/DDBJ whole genome shotgun (WGS) entry which is preliminary data.</text>
</comment>
<dbReference type="EMBL" id="BMFK01000001">
    <property type="protein sequence ID" value="GGE71623.1"/>
    <property type="molecule type" value="Genomic_DNA"/>
</dbReference>
<reference evidence="1" key="1">
    <citation type="journal article" date="2014" name="Int. J. Syst. Evol. Microbiol.">
        <title>Complete genome sequence of Corynebacterium casei LMG S-19264T (=DSM 44701T), isolated from a smear-ripened cheese.</title>
        <authorList>
            <consortium name="US DOE Joint Genome Institute (JGI-PGF)"/>
            <person name="Walter F."/>
            <person name="Albersmeier A."/>
            <person name="Kalinowski J."/>
            <person name="Ruckert C."/>
        </authorList>
    </citation>
    <scope>NUCLEOTIDE SEQUENCE</scope>
    <source>
        <strain evidence="1">CGMCC 1.12698</strain>
    </source>
</reference>
<dbReference type="RefSeq" id="WP_188388393.1">
    <property type="nucleotide sequence ID" value="NZ_BMFK01000001.1"/>
</dbReference>
<evidence type="ECO:0000313" key="1">
    <source>
        <dbReference type="EMBL" id="GGE71623.1"/>
    </source>
</evidence>
<sequence>MARKHVGYVPKLSLVSMTSTMVFYKQERELFLRLCSKLIARLVEKEEMKEYRFFLLCVAERGHESPRFFNYYKLWKGLGRRVDLRNFHLGPEVEYIEDGELRYVSIAECTVSDVHSAMKLMLSNCSSFVIFFSKRKDCMTEAFIRSLVEKVYIDGEINCFKLALTRCLEGDLVFRWGDSSEECELAIIMLEEYKQIFNSVSFHDE</sequence>
<dbReference type="Proteomes" id="UP000605259">
    <property type="component" value="Unassembled WGS sequence"/>
</dbReference>
<proteinExistence type="predicted"/>
<evidence type="ECO:0000313" key="2">
    <source>
        <dbReference type="Proteomes" id="UP000605259"/>
    </source>
</evidence>
<gene>
    <name evidence="1" type="ORF">GCM10007140_21970</name>
</gene>
<protein>
    <submittedName>
        <fullName evidence="1">Uncharacterized protein</fullName>
    </submittedName>
</protein>
<accession>A0A917EQ56</accession>
<keyword evidence="2" id="KW-1185">Reference proteome</keyword>
<name>A0A917EQ56_9BACI</name>